<protein>
    <recommendedName>
        <fullName evidence="2">Acyl-CoA oxidase/dehydrogenase middle domain-containing protein</fullName>
    </recommendedName>
</protein>
<gene>
    <name evidence="3" type="ORF">PAC_18952</name>
</gene>
<evidence type="ECO:0000313" key="3">
    <source>
        <dbReference type="EMBL" id="CZR69051.1"/>
    </source>
</evidence>
<dbReference type="GO" id="GO:0005737">
    <property type="term" value="C:cytoplasm"/>
    <property type="evidence" value="ECO:0007669"/>
    <property type="project" value="TreeGrafter"/>
</dbReference>
<dbReference type="AlphaFoldDB" id="A0A1L7XVJ6"/>
<dbReference type="InterPro" id="IPR046373">
    <property type="entry name" value="Acyl-CoA_Oxase/DH_mid-dom_sf"/>
</dbReference>
<dbReference type="InterPro" id="IPR050741">
    <property type="entry name" value="Acyl-CoA_dehydrogenase"/>
</dbReference>
<reference evidence="3 4" key="1">
    <citation type="submission" date="2016-03" db="EMBL/GenBank/DDBJ databases">
        <authorList>
            <person name="Ploux O."/>
        </authorList>
    </citation>
    <scope>NUCLEOTIDE SEQUENCE [LARGE SCALE GENOMIC DNA]</scope>
    <source>
        <strain evidence="3 4">UAMH 11012</strain>
    </source>
</reference>
<dbReference type="PANTHER" id="PTHR48083:SF17">
    <property type="entry name" value="ACYL-COA DEHYDROGENASE (AFU_ORTHOLOGUE AFUA_2G16630)-RELATED"/>
    <property type="match status" value="1"/>
</dbReference>
<name>A0A1L7XVJ6_9HELO</name>
<dbReference type="STRING" id="576137.A0A1L7XVJ6"/>
<dbReference type="Proteomes" id="UP000184330">
    <property type="component" value="Unassembled WGS sequence"/>
</dbReference>
<organism evidence="3 4">
    <name type="scientific">Phialocephala subalpina</name>
    <dbReference type="NCBI Taxonomy" id="576137"/>
    <lineage>
        <taxon>Eukaryota</taxon>
        <taxon>Fungi</taxon>
        <taxon>Dikarya</taxon>
        <taxon>Ascomycota</taxon>
        <taxon>Pezizomycotina</taxon>
        <taxon>Leotiomycetes</taxon>
        <taxon>Helotiales</taxon>
        <taxon>Mollisiaceae</taxon>
        <taxon>Phialocephala</taxon>
        <taxon>Phialocephala fortinii species complex</taxon>
    </lineage>
</organism>
<dbReference type="Pfam" id="PF02770">
    <property type="entry name" value="Acyl-CoA_dh_M"/>
    <property type="match status" value="1"/>
</dbReference>
<keyword evidence="1" id="KW-0560">Oxidoreductase</keyword>
<dbReference type="OrthoDB" id="2588832at2759"/>
<proteinExistence type="predicted"/>
<dbReference type="EMBL" id="FJOG01000064">
    <property type="protein sequence ID" value="CZR69051.1"/>
    <property type="molecule type" value="Genomic_DNA"/>
</dbReference>
<dbReference type="Gene3D" id="2.40.110.10">
    <property type="entry name" value="Butyryl-CoA Dehydrogenase, subunit A, domain 2"/>
    <property type="match status" value="1"/>
</dbReference>
<evidence type="ECO:0000313" key="4">
    <source>
        <dbReference type="Proteomes" id="UP000184330"/>
    </source>
</evidence>
<keyword evidence="4" id="KW-1185">Reference proteome</keyword>
<dbReference type="SUPFAM" id="SSF56645">
    <property type="entry name" value="Acyl-CoA dehydrogenase NM domain-like"/>
    <property type="match status" value="1"/>
</dbReference>
<dbReference type="InterPro" id="IPR036291">
    <property type="entry name" value="NAD(P)-bd_dom_sf"/>
</dbReference>
<dbReference type="SUPFAM" id="SSF51735">
    <property type="entry name" value="NAD(P)-binding Rossmann-fold domains"/>
    <property type="match status" value="1"/>
</dbReference>
<dbReference type="PANTHER" id="PTHR48083">
    <property type="entry name" value="MEDIUM-CHAIN SPECIFIC ACYL-COA DEHYDROGENASE, MITOCHONDRIAL-RELATED"/>
    <property type="match status" value="1"/>
</dbReference>
<accession>A0A1L7XVJ6</accession>
<dbReference type="Gene3D" id="3.40.50.720">
    <property type="entry name" value="NAD(P)-binding Rossmann-like Domain"/>
    <property type="match status" value="1"/>
</dbReference>
<dbReference type="GO" id="GO:0003995">
    <property type="term" value="F:acyl-CoA dehydrogenase activity"/>
    <property type="evidence" value="ECO:0007669"/>
    <property type="project" value="TreeGrafter"/>
</dbReference>
<dbReference type="GO" id="GO:0033539">
    <property type="term" value="P:fatty acid beta-oxidation using acyl-CoA dehydrogenase"/>
    <property type="evidence" value="ECO:0007669"/>
    <property type="project" value="TreeGrafter"/>
</dbReference>
<feature type="domain" description="Acyl-CoA oxidase/dehydrogenase middle" evidence="2">
    <location>
        <begin position="101"/>
        <end position="188"/>
    </location>
</feature>
<sequence length="297" mass="32050">MTVSSTYLAGFPPSIKQVKGIPLPGGIQPEEWDAFHDYKLVDEIARCGYLGVVWGINWGVTVGADLSKPHLSQSMEPRSKKAGILTPFCENSATAWQLLSAGSDVAAIECTATKTEDGRHFLVNGVKKWITQGKWADFCLAAVRTGGKGAKGISILIVPLNEKGVLRRSMENTGVKASGSAFLEFNNVKVPVENMLGEEGKGFGIIMSSNIFAVPKRSEKKVLTYASIQPRTHLGRHNRTSVGTCFAIEMPKTTNSIFSISRPGSAYEVANCFIFLASPMSSYVTGSVLECTGGRYM</sequence>
<dbReference type="InterPro" id="IPR006091">
    <property type="entry name" value="Acyl-CoA_Oxase/DH_mid-dom"/>
</dbReference>
<dbReference type="InterPro" id="IPR009100">
    <property type="entry name" value="AcylCoA_DH/oxidase_NM_dom_sf"/>
</dbReference>
<evidence type="ECO:0000259" key="2">
    <source>
        <dbReference type="Pfam" id="PF02770"/>
    </source>
</evidence>
<evidence type="ECO:0000256" key="1">
    <source>
        <dbReference type="ARBA" id="ARBA00023002"/>
    </source>
</evidence>